<dbReference type="CDD" id="cd01335">
    <property type="entry name" value="Radical_SAM"/>
    <property type="match status" value="1"/>
</dbReference>
<protein>
    <recommendedName>
        <fullName evidence="5">Radical SAM core domain-containing protein</fullName>
    </recommendedName>
</protein>
<accession>A0ABP2NL50</accession>
<dbReference type="SUPFAM" id="SSF102114">
    <property type="entry name" value="Radical SAM enzymes"/>
    <property type="match status" value="1"/>
</dbReference>
<dbReference type="SFLD" id="SFLDG01067">
    <property type="entry name" value="SPASM/twitch_domain_containing"/>
    <property type="match status" value="1"/>
</dbReference>
<keyword evidence="7" id="KW-1185">Reference proteome</keyword>
<evidence type="ECO:0000256" key="4">
    <source>
        <dbReference type="ARBA" id="ARBA00023014"/>
    </source>
</evidence>
<dbReference type="Gene3D" id="3.20.20.70">
    <property type="entry name" value="Aldolase class I"/>
    <property type="match status" value="1"/>
</dbReference>
<dbReference type="PANTHER" id="PTHR11228:SF7">
    <property type="entry name" value="PQQA PEPTIDE CYCLASE"/>
    <property type="match status" value="1"/>
</dbReference>
<reference evidence="6 7" key="1">
    <citation type="submission" date="2012-01" db="EMBL/GenBank/DDBJ databases">
        <title>The Genome Sequence of Megamonas funiformis YIT 11815.</title>
        <authorList>
            <consortium name="The Broad Institute Genome Sequencing Platform"/>
            <person name="Earl A."/>
            <person name="Ward D."/>
            <person name="Feldgarden M."/>
            <person name="Gevers D."/>
            <person name="Morotomi M."/>
            <person name="Young S.K."/>
            <person name="Zeng Q."/>
            <person name="Gargeya S."/>
            <person name="Fitzgerald M."/>
            <person name="Haas B."/>
            <person name="Abouelleil A."/>
            <person name="Alvarado L."/>
            <person name="Arachchi H.M."/>
            <person name="Berlin A."/>
            <person name="Chapman S.B."/>
            <person name="Gearin G."/>
            <person name="Goldberg J."/>
            <person name="Griggs A."/>
            <person name="Gujja S."/>
            <person name="Hansen M."/>
            <person name="Heiman D."/>
            <person name="Howarth C."/>
            <person name="Larimer J."/>
            <person name="Lui A."/>
            <person name="MacDonald P.J.P."/>
            <person name="McCowen C."/>
            <person name="Montmayeur A."/>
            <person name="Murphy C."/>
            <person name="Neiman D."/>
            <person name="Pearson M."/>
            <person name="Priest M."/>
            <person name="Roberts A."/>
            <person name="Saif S."/>
            <person name="Shea T."/>
            <person name="Sisk P."/>
            <person name="Stolte C."/>
            <person name="Sykes S."/>
            <person name="Wortman J."/>
            <person name="Nusbaum C."/>
            <person name="Birren B."/>
        </authorList>
    </citation>
    <scope>NUCLEOTIDE SEQUENCE [LARGE SCALE GENOMIC DNA]</scope>
    <source>
        <strain evidence="6 7">YIT 11815</strain>
    </source>
</reference>
<dbReference type="RefSeq" id="WP_008538236.1">
    <property type="nucleotide sequence ID" value="NZ_JH601090.1"/>
</dbReference>
<evidence type="ECO:0000256" key="2">
    <source>
        <dbReference type="ARBA" id="ARBA00022723"/>
    </source>
</evidence>
<gene>
    <name evidence="6" type="ORF">HMPREF9454_00959</name>
</gene>
<evidence type="ECO:0000256" key="1">
    <source>
        <dbReference type="ARBA" id="ARBA00022691"/>
    </source>
</evidence>
<dbReference type="Pfam" id="PF04055">
    <property type="entry name" value="Radical_SAM"/>
    <property type="match status" value="1"/>
</dbReference>
<evidence type="ECO:0000259" key="5">
    <source>
        <dbReference type="PROSITE" id="PS51918"/>
    </source>
</evidence>
<dbReference type="PANTHER" id="PTHR11228">
    <property type="entry name" value="RADICAL SAM DOMAIN PROTEIN"/>
    <property type="match status" value="1"/>
</dbReference>
<comment type="caution">
    <text evidence="6">The sequence shown here is derived from an EMBL/GenBank/DDBJ whole genome shotgun (WGS) entry which is preliminary data.</text>
</comment>
<evidence type="ECO:0000256" key="3">
    <source>
        <dbReference type="ARBA" id="ARBA00023004"/>
    </source>
</evidence>
<dbReference type="Proteomes" id="UP000005963">
    <property type="component" value="Unassembled WGS sequence"/>
</dbReference>
<dbReference type="InterPro" id="IPR050377">
    <property type="entry name" value="Radical_SAM_PqqE_MftC-like"/>
</dbReference>
<sequence>MIDDNKLIFNMNNVFYKLPITADIFLTNFCNNHCNYCTYGRWDKLSRKPRYMTYDKFIEYVQILLQFNVKSIILTGGGEPTLNPDFEKITTYLEENHIPYGVNTNFNILKKIAPKYLKVSLDASNPKQYKVIRGVDRYTQVIKNIQAYRVWQKENNIPTKLEIQCVVKDYADLDFYYAHKDLDVDYIIFRPVESTQAQYYKNKNNVAPILDKLERIQCRDKRVVINYKFNRIGYTPRECIANFAQIALDEQGNVMYCCHKPYEIIGHITEKDILKKKLQYKTNMSKCDVPCRLTGCNYLLDKAKEHTSDSMFI</sequence>
<keyword evidence="2" id="KW-0479">Metal-binding</keyword>
<keyword evidence="1" id="KW-0949">S-adenosyl-L-methionine</keyword>
<dbReference type="InterPro" id="IPR013785">
    <property type="entry name" value="Aldolase_TIM"/>
</dbReference>
<feature type="domain" description="Radical SAM core" evidence="5">
    <location>
        <begin position="16"/>
        <end position="228"/>
    </location>
</feature>
<name>A0ABP2NL50_9FIRM</name>
<proteinExistence type="predicted"/>
<organism evidence="6 7">
    <name type="scientific">Megamonas funiformis YIT 11815</name>
    <dbReference type="NCBI Taxonomy" id="742816"/>
    <lineage>
        <taxon>Bacteria</taxon>
        <taxon>Bacillati</taxon>
        <taxon>Bacillota</taxon>
        <taxon>Negativicutes</taxon>
        <taxon>Selenomonadales</taxon>
        <taxon>Selenomonadaceae</taxon>
        <taxon>Megamonas</taxon>
    </lineage>
</organism>
<dbReference type="SFLD" id="SFLDS00029">
    <property type="entry name" value="Radical_SAM"/>
    <property type="match status" value="1"/>
</dbReference>
<keyword evidence="4" id="KW-0411">Iron-sulfur</keyword>
<keyword evidence="3" id="KW-0408">Iron</keyword>
<evidence type="ECO:0000313" key="6">
    <source>
        <dbReference type="EMBL" id="EHR37715.1"/>
    </source>
</evidence>
<evidence type="ECO:0000313" key="7">
    <source>
        <dbReference type="Proteomes" id="UP000005963"/>
    </source>
</evidence>
<dbReference type="InterPro" id="IPR058240">
    <property type="entry name" value="rSAM_sf"/>
</dbReference>
<dbReference type="InterPro" id="IPR007197">
    <property type="entry name" value="rSAM"/>
</dbReference>
<dbReference type="EMBL" id="ADMB01000046">
    <property type="protein sequence ID" value="EHR37715.1"/>
    <property type="molecule type" value="Genomic_DNA"/>
</dbReference>
<dbReference type="PROSITE" id="PS51918">
    <property type="entry name" value="RADICAL_SAM"/>
    <property type="match status" value="1"/>
</dbReference>
<dbReference type="GeneID" id="62778334"/>